<keyword evidence="5" id="KW-0012">Acyltransferase</keyword>
<dbReference type="InterPro" id="IPR018357">
    <property type="entry name" value="Hexapep_transf_CS"/>
</dbReference>
<reference evidence="10 11" key="1">
    <citation type="submission" date="2020-05" db="EMBL/GenBank/DDBJ databases">
        <title>MicrobeNet Type strains.</title>
        <authorList>
            <person name="Nicholson A.C."/>
        </authorList>
    </citation>
    <scope>NUCLEOTIDE SEQUENCE [LARGE SCALE GENOMIC DNA]</scope>
    <source>
        <strain evidence="10 11">ATCC 700815</strain>
    </source>
</reference>
<comment type="function">
    <text evidence="6">Acetyltransferase implicated in the O-acetylation of Nod factors.</text>
</comment>
<accession>A0A6N1BKT3</accession>
<gene>
    <name evidence="10" type="ORF">HLB16_21295</name>
</gene>
<dbReference type="Pfam" id="PF12464">
    <property type="entry name" value="Mac"/>
    <property type="match status" value="1"/>
</dbReference>
<proteinExistence type="inferred from homology"/>
<evidence type="ECO:0000259" key="9">
    <source>
        <dbReference type="SMART" id="SM01266"/>
    </source>
</evidence>
<dbReference type="InterPro" id="IPR024688">
    <property type="entry name" value="Mac_dom"/>
</dbReference>
<organism evidence="10 11">
    <name type="scientific">Cupriavidus gilardii</name>
    <dbReference type="NCBI Taxonomy" id="82541"/>
    <lineage>
        <taxon>Bacteria</taxon>
        <taxon>Pseudomonadati</taxon>
        <taxon>Pseudomonadota</taxon>
        <taxon>Betaproteobacteria</taxon>
        <taxon>Burkholderiales</taxon>
        <taxon>Burkholderiaceae</taxon>
        <taxon>Cupriavidus</taxon>
    </lineage>
</organism>
<dbReference type="PANTHER" id="PTHR23416:SF23">
    <property type="entry name" value="ACETYLTRANSFERASE C18B11.09C-RELATED"/>
    <property type="match status" value="1"/>
</dbReference>
<keyword evidence="4" id="KW-0677">Repeat</keyword>
<dbReference type="Proteomes" id="UP000542973">
    <property type="component" value="Unassembled WGS sequence"/>
</dbReference>
<dbReference type="RefSeq" id="WP_151023364.1">
    <property type="nucleotide sequence ID" value="NZ_BAAAEB010000028.1"/>
</dbReference>
<protein>
    <recommendedName>
        <fullName evidence="7">Nodulation protein L</fullName>
    </recommendedName>
</protein>
<dbReference type="GO" id="GO:0016407">
    <property type="term" value="F:acetyltransferase activity"/>
    <property type="evidence" value="ECO:0007669"/>
    <property type="project" value="InterPro"/>
</dbReference>
<dbReference type="SUPFAM" id="SSF51161">
    <property type="entry name" value="Trimeric LpxA-like enzymes"/>
    <property type="match status" value="1"/>
</dbReference>
<dbReference type="SMART" id="SM01266">
    <property type="entry name" value="Mac"/>
    <property type="match status" value="1"/>
</dbReference>
<dbReference type="InterPro" id="IPR011004">
    <property type="entry name" value="Trimer_LpxA-like_sf"/>
</dbReference>
<dbReference type="Gene3D" id="2.160.10.10">
    <property type="entry name" value="Hexapeptide repeat proteins"/>
    <property type="match status" value="1"/>
</dbReference>
<feature type="compositionally biased region" description="Basic and acidic residues" evidence="8">
    <location>
        <begin position="11"/>
        <end position="21"/>
    </location>
</feature>
<name>A0A6N1BKT3_9BURK</name>
<evidence type="ECO:0000313" key="11">
    <source>
        <dbReference type="Proteomes" id="UP000542973"/>
    </source>
</evidence>
<dbReference type="InterPro" id="IPR001451">
    <property type="entry name" value="Hexapep"/>
</dbReference>
<dbReference type="PANTHER" id="PTHR23416">
    <property type="entry name" value="SIALIC ACID SYNTHASE-RELATED"/>
    <property type="match status" value="1"/>
</dbReference>
<evidence type="ECO:0000256" key="5">
    <source>
        <dbReference type="ARBA" id="ARBA00023315"/>
    </source>
</evidence>
<evidence type="ECO:0000256" key="3">
    <source>
        <dbReference type="ARBA" id="ARBA00022679"/>
    </source>
</evidence>
<evidence type="ECO:0000313" key="10">
    <source>
        <dbReference type="EMBL" id="NNH13394.1"/>
    </source>
</evidence>
<sequence>MSSTDTETDADSDKIDHRSQKERMLAGDLYIAEDRELQAASRRAYRLSREYETRYAVDLDSAQQVLHQMLGAVGPDVNIKPPLYVDYGKYITVGARTFVNYGLMALDVAPITIGEDVQIGPNVQLLTPTHPIDPELRRQKYEAAKPIVIGNNVWLGGGAIVLAGVTIGENSVIGAGAVVTRDIPPNVVAAGNPARVIREIAQTPDDGADA</sequence>
<evidence type="ECO:0000256" key="7">
    <source>
        <dbReference type="ARBA" id="ARBA00067695"/>
    </source>
</evidence>
<dbReference type="GO" id="GO:0008374">
    <property type="term" value="F:O-acyltransferase activity"/>
    <property type="evidence" value="ECO:0007669"/>
    <property type="project" value="TreeGrafter"/>
</dbReference>
<dbReference type="FunFam" id="2.160.10.10:FF:000025">
    <property type="entry name" value="Hexapeptide-repeat containing-acetyltransferase"/>
    <property type="match status" value="1"/>
</dbReference>
<evidence type="ECO:0000256" key="4">
    <source>
        <dbReference type="ARBA" id="ARBA00022737"/>
    </source>
</evidence>
<dbReference type="GO" id="GO:0005829">
    <property type="term" value="C:cytosol"/>
    <property type="evidence" value="ECO:0007669"/>
    <property type="project" value="TreeGrafter"/>
</dbReference>
<dbReference type="PROSITE" id="PS00101">
    <property type="entry name" value="HEXAPEP_TRANSFERASES"/>
    <property type="match status" value="1"/>
</dbReference>
<feature type="domain" description="Maltose/galactoside acetyltransferase" evidence="9">
    <location>
        <begin position="21"/>
        <end position="75"/>
    </location>
</feature>
<feature type="compositionally biased region" description="Acidic residues" evidence="8">
    <location>
        <begin position="1"/>
        <end position="10"/>
    </location>
</feature>
<evidence type="ECO:0000256" key="1">
    <source>
        <dbReference type="ARBA" id="ARBA00007274"/>
    </source>
</evidence>
<comment type="caution">
    <text evidence="10">The sequence shown here is derived from an EMBL/GenBank/DDBJ whole genome shotgun (WGS) entry which is preliminary data.</text>
</comment>
<evidence type="ECO:0000256" key="2">
    <source>
        <dbReference type="ARBA" id="ARBA00022458"/>
    </source>
</evidence>
<keyword evidence="3 10" id="KW-0808">Transferase</keyword>
<dbReference type="Pfam" id="PF00132">
    <property type="entry name" value="Hexapep"/>
    <property type="match status" value="1"/>
</dbReference>
<dbReference type="EMBL" id="JABEMD010000047">
    <property type="protein sequence ID" value="NNH13394.1"/>
    <property type="molecule type" value="Genomic_DNA"/>
</dbReference>
<evidence type="ECO:0000256" key="8">
    <source>
        <dbReference type="SAM" id="MobiDB-lite"/>
    </source>
</evidence>
<dbReference type="CDD" id="cd03357">
    <property type="entry name" value="LbH_MAT_GAT"/>
    <property type="match status" value="1"/>
</dbReference>
<evidence type="ECO:0000256" key="6">
    <source>
        <dbReference type="ARBA" id="ARBA00055587"/>
    </source>
</evidence>
<comment type="similarity">
    <text evidence="1">Belongs to the transferase hexapeptide repeat family.</text>
</comment>
<keyword evidence="2" id="KW-0536">Nodulation</keyword>
<feature type="region of interest" description="Disordered" evidence="8">
    <location>
        <begin position="1"/>
        <end position="21"/>
    </location>
</feature>
<dbReference type="InterPro" id="IPR051159">
    <property type="entry name" value="Hexapeptide_acetyltransf"/>
</dbReference>
<dbReference type="AlphaFoldDB" id="A0A6N1BKT3"/>